<name>B0WTY4_CULQU</name>
<feature type="compositionally biased region" description="Basic and acidic residues" evidence="1">
    <location>
        <begin position="92"/>
        <end position="101"/>
    </location>
</feature>
<feature type="region of interest" description="Disordered" evidence="1">
    <location>
        <begin position="1"/>
        <end position="28"/>
    </location>
</feature>
<dbReference type="InParanoid" id="B0WTY4"/>
<evidence type="ECO:0000313" key="3">
    <source>
        <dbReference type="EnsemblMetazoa" id="CPIJ010500-PA"/>
    </source>
</evidence>
<dbReference type="EnsemblMetazoa" id="CPIJ010500-RA">
    <property type="protein sequence ID" value="CPIJ010500-PA"/>
    <property type="gene ID" value="CPIJ010500"/>
</dbReference>
<gene>
    <name evidence="3" type="primary">6043164</name>
    <name evidence="2" type="ORF">CpipJ_CPIJ010500</name>
</gene>
<evidence type="ECO:0000256" key="1">
    <source>
        <dbReference type="SAM" id="MobiDB-lite"/>
    </source>
</evidence>
<dbReference type="AlphaFoldDB" id="B0WTY4"/>
<reference evidence="3" key="2">
    <citation type="submission" date="2020-05" db="UniProtKB">
        <authorList>
            <consortium name="EnsemblMetazoa"/>
        </authorList>
    </citation>
    <scope>IDENTIFICATION</scope>
    <source>
        <strain evidence="3">JHB</strain>
    </source>
</reference>
<dbReference type="VEuPathDB" id="VectorBase:CPIJ010500"/>
<organism>
    <name type="scientific">Culex quinquefasciatus</name>
    <name type="common">Southern house mosquito</name>
    <name type="synonym">Culex pungens</name>
    <dbReference type="NCBI Taxonomy" id="7176"/>
    <lineage>
        <taxon>Eukaryota</taxon>
        <taxon>Metazoa</taxon>
        <taxon>Ecdysozoa</taxon>
        <taxon>Arthropoda</taxon>
        <taxon>Hexapoda</taxon>
        <taxon>Insecta</taxon>
        <taxon>Pterygota</taxon>
        <taxon>Neoptera</taxon>
        <taxon>Endopterygota</taxon>
        <taxon>Diptera</taxon>
        <taxon>Nematocera</taxon>
        <taxon>Culicoidea</taxon>
        <taxon>Culicidae</taxon>
        <taxon>Culicinae</taxon>
        <taxon>Culicini</taxon>
        <taxon>Culex</taxon>
        <taxon>Culex</taxon>
    </lineage>
</organism>
<feature type="compositionally biased region" description="Basic and acidic residues" evidence="1">
    <location>
        <begin position="1"/>
        <end position="20"/>
    </location>
</feature>
<protein>
    <submittedName>
        <fullName evidence="2 3">Ribosome biogenesis regulatory protein</fullName>
    </submittedName>
</protein>
<dbReference type="HOGENOM" id="CLU_736204_0_0_1"/>
<reference evidence="2" key="1">
    <citation type="submission" date="2007-03" db="EMBL/GenBank/DDBJ databases">
        <title>Annotation of Culex pipiens quinquefasciatus.</title>
        <authorList>
            <consortium name="The Broad Institute Genome Sequencing Platform"/>
            <person name="Atkinson P.W."/>
            <person name="Hemingway J."/>
            <person name="Christensen B.M."/>
            <person name="Higgs S."/>
            <person name="Kodira C."/>
            <person name="Hannick L."/>
            <person name="Megy K."/>
            <person name="O'Leary S."/>
            <person name="Pearson M."/>
            <person name="Haas B.J."/>
            <person name="Mauceli E."/>
            <person name="Wortman J.R."/>
            <person name="Lee N.H."/>
            <person name="Guigo R."/>
            <person name="Stanke M."/>
            <person name="Alvarado L."/>
            <person name="Amedeo P."/>
            <person name="Antoine C.H."/>
            <person name="Arensburger P."/>
            <person name="Bidwell S.L."/>
            <person name="Crawford M."/>
            <person name="Camaro F."/>
            <person name="Devon K."/>
            <person name="Engels R."/>
            <person name="Hammond M."/>
            <person name="Howarth C."/>
            <person name="Koehrsen M."/>
            <person name="Lawson D."/>
            <person name="Montgomery P."/>
            <person name="Nene V."/>
            <person name="Nusbaum C."/>
            <person name="Puiu D."/>
            <person name="Romero-Severson J."/>
            <person name="Severson D.W."/>
            <person name="Shumway M."/>
            <person name="Sisk P."/>
            <person name="Stolte C."/>
            <person name="Zeng Q."/>
            <person name="Eisenstadt E."/>
            <person name="Fraser-Liggett C."/>
            <person name="Strausberg R."/>
            <person name="Galagan J."/>
            <person name="Birren B."/>
            <person name="Collins F.H."/>
        </authorList>
    </citation>
    <scope>NUCLEOTIDE SEQUENCE [LARGE SCALE GENOMIC DNA]</scope>
    <source>
        <strain evidence="2">JHB</strain>
    </source>
</reference>
<proteinExistence type="predicted"/>
<dbReference type="EMBL" id="DS232095">
    <property type="protein sequence ID" value="EDS34685.1"/>
    <property type="molecule type" value="Genomic_DNA"/>
</dbReference>
<feature type="region of interest" description="Disordered" evidence="1">
    <location>
        <begin position="90"/>
        <end position="119"/>
    </location>
</feature>
<sequence>MRVSQERNRPDAEHCPRENDPNSANGLSRTGCRFNQRAGKCCQCVDVVGRRFLEEADQRKAGPRNRREAKARKVSKVLKKKPPVTLGLLSTRRRELPEQRRLPQRRSLPPWVRRRPSRSRRRRVPLRFVSSLCQGSSIVSGVAIQHWGVSVGDLTGMVQHDDLGGEFAVPRRSSLTDTFFVHGLDRSSTDLTSAVRLAGTNTMAIPGLFTPVPAPGGRCRGLSVGHLPSYAMLETSTSWWTVPASKFPSILRPSSRRFRCVMLFTPGSHPFAARWYPQGRAGKLTGLFWAVIGSPPSGIDCRNWRVHGFEDLKHKFTNCSRVKHLWEYLQPKLDAILDRRAYVSFLTPLAKSQVDVSFNGDVIFNDKKTARKIHNL</sequence>
<evidence type="ECO:0000313" key="4">
    <source>
        <dbReference type="Proteomes" id="UP000002320"/>
    </source>
</evidence>
<keyword evidence="4" id="KW-1185">Reference proteome</keyword>
<evidence type="ECO:0000313" key="2">
    <source>
        <dbReference type="EMBL" id="EDS34685.1"/>
    </source>
</evidence>
<dbReference type="KEGG" id="cqu:CpipJ_CPIJ010500"/>
<accession>B0WTY4</accession>
<dbReference type="Proteomes" id="UP000002320">
    <property type="component" value="Unassembled WGS sequence"/>
</dbReference>